<evidence type="ECO:0000256" key="4">
    <source>
        <dbReference type="ARBA" id="ARBA00022801"/>
    </source>
</evidence>
<dbReference type="PANTHER" id="PTHR21666">
    <property type="entry name" value="PEPTIDASE-RELATED"/>
    <property type="match status" value="1"/>
</dbReference>
<dbReference type="Pfam" id="PF01551">
    <property type="entry name" value="Peptidase_M23"/>
    <property type="match status" value="1"/>
</dbReference>
<dbReference type="SMART" id="SM00108">
    <property type="entry name" value="B_lectin"/>
    <property type="match status" value="2"/>
</dbReference>
<dbReference type="GO" id="GO:0004222">
    <property type="term" value="F:metalloendopeptidase activity"/>
    <property type="evidence" value="ECO:0007669"/>
    <property type="project" value="TreeGrafter"/>
</dbReference>
<dbReference type="Gene3D" id="2.70.70.10">
    <property type="entry name" value="Glucose Permease (Domain IIA)"/>
    <property type="match status" value="1"/>
</dbReference>
<feature type="domain" description="Bulb-type lectin" evidence="8">
    <location>
        <begin position="48"/>
        <end position="164"/>
    </location>
</feature>
<name>A0A942Y888_9BACI</name>
<dbReference type="InterPro" id="IPR036426">
    <property type="entry name" value="Bulb-type_lectin_dom_sf"/>
</dbReference>
<evidence type="ECO:0000256" key="7">
    <source>
        <dbReference type="SAM" id="SignalP"/>
    </source>
</evidence>
<feature type="domain" description="Bulb-type lectin" evidence="8">
    <location>
        <begin position="158"/>
        <end position="267"/>
    </location>
</feature>
<dbReference type="PROSITE" id="PS50927">
    <property type="entry name" value="BULB_LECTIN"/>
    <property type="match status" value="2"/>
</dbReference>
<dbReference type="GO" id="GO:0006508">
    <property type="term" value="P:proteolysis"/>
    <property type="evidence" value="ECO:0007669"/>
    <property type="project" value="UniProtKB-KW"/>
</dbReference>
<feature type="signal peptide" evidence="7">
    <location>
        <begin position="1"/>
        <end position="42"/>
    </location>
</feature>
<organism evidence="9">
    <name type="scientific">Neobacillus citreus</name>
    <dbReference type="NCBI Taxonomy" id="2833578"/>
    <lineage>
        <taxon>Bacteria</taxon>
        <taxon>Bacillati</taxon>
        <taxon>Bacillota</taxon>
        <taxon>Bacilli</taxon>
        <taxon>Bacillales</taxon>
        <taxon>Bacillaceae</taxon>
        <taxon>Neobacillus</taxon>
    </lineage>
</organism>
<dbReference type="Gene3D" id="2.90.10.10">
    <property type="entry name" value="Bulb-type lectin domain"/>
    <property type="match status" value="2"/>
</dbReference>
<dbReference type="InterPro" id="IPR016047">
    <property type="entry name" value="M23ase_b-sheet_dom"/>
</dbReference>
<dbReference type="InterPro" id="IPR001480">
    <property type="entry name" value="Bulb-type_lectin_dom"/>
</dbReference>
<evidence type="ECO:0000256" key="2">
    <source>
        <dbReference type="ARBA" id="ARBA00022670"/>
    </source>
</evidence>
<evidence type="ECO:0000259" key="8">
    <source>
        <dbReference type="PROSITE" id="PS50927"/>
    </source>
</evidence>
<accession>A0A942Y888</accession>
<sequence>MRTTAPRRPSDHRPVVPRLVAAAAAFVVAAAGLVGLATPAAAATQTFVGTAPAGTTLNPGDSITSNNGQFRLVMQGDGNLVEYGIGNRALWASNTSGKSGAIAQIRANGTLAIVYKNVRIALWGGPGNVGRNFGVRPDGTMRMINTSNKSVVEFANYQDRVAAGNVILPGTVLRSDTSSARTLTMRADGVLVQTVKGKQVWATKTAGNTGAYAAVQTDGNLVVYTAAKKALWASATSRAGAGQLLVQLDGNVVLYGKSDTRVWSTKPVTGLLWPVASTKISGKYGDDRGAGHVPRYHQGTDAAVGTGTPVYASGSGTVTSAVANHPSYGNYVIVTYGMTTVLTAHLSKIQVKKGQIVAKGTEIAKSGNTGQSTGPHVHVEVRQGGTLVDPLKTLHFR</sequence>
<keyword evidence="2" id="KW-0645">Protease</keyword>
<dbReference type="InterPro" id="IPR050570">
    <property type="entry name" value="Cell_wall_metabolism_enzyme"/>
</dbReference>
<comment type="cofactor">
    <cofactor evidence="1">
        <name>Zn(2+)</name>
        <dbReference type="ChEBI" id="CHEBI:29105"/>
    </cofactor>
</comment>
<feature type="chain" id="PRO_5037184634" evidence="7">
    <location>
        <begin position="43"/>
        <end position="397"/>
    </location>
</feature>
<keyword evidence="3" id="KW-0479">Metal-binding</keyword>
<gene>
    <name evidence="9" type="ORF">KHB02_11990</name>
</gene>
<protein>
    <submittedName>
        <fullName evidence="9">Peptidoglycan DD-metalloendopeptidase family protein</fullName>
    </submittedName>
</protein>
<keyword evidence="6" id="KW-0482">Metalloprotease</keyword>
<reference evidence="9" key="1">
    <citation type="submission" date="2021-05" db="EMBL/GenBank/DDBJ databases">
        <title>Novel Bacillus species.</title>
        <authorList>
            <person name="Liu G."/>
        </authorList>
    </citation>
    <scope>NUCLEOTIDE SEQUENCE</scope>
    <source>
        <strain evidence="9">FJAT-50051</strain>
    </source>
</reference>
<dbReference type="AlphaFoldDB" id="A0A942Y888"/>
<dbReference type="SUPFAM" id="SSF51261">
    <property type="entry name" value="Duplicated hybrid motif"/>
    <property type="match status" value="1"/>
</dbReference>
<evidence type="ECO:0000256" key="1">
    <source>
        <dbReference type="ARBA" id="ARBA00001947"/>
    </source>
</evidence>
<keyword evidence="7" id="KW-0732">Signal</keyword>
<comment type="caution">
    <text evidence="9">The sequence shown here is derived from an EMBL/GenBank/DDBJ whole genome shotgun (WGS) entry which is preliminary data.</text>
</comment>
<evidence type="ECO:0000256" key="6">
    <source>
        <dbReference type="ARBA" id="ARBA00023049"/>
    </source>
</evidence>
<evidence type="ECO:0000256" key="3">
    <source>
        <dbReference type="ARBA" id="ARBA00022723"/>
    </source>
</evidence>
<keyword evidence="5" id="KW-0862">Zinc</keyword>
<dbReference type="SUPFAM" id="SSF51110">
    <property type="entry name" value="alpha-D-mannose-specific plant lectins"/>
    <property type="match status" value="2"/>
</dbReference>
<keyword evidence="4" id="KW-0378">Hydrolase</keyword>
<proteinExistence type="predicted"/>
<evidence type="ECO:0000256" key="5">
    <source>
        <dbReference type="ARBA" id="ARBA00022833"/>
    </source>
</evidence>
<dbReference type="CDD" id="cd12797">
    <property type="entry name" value="M23_peptidase"/>
    <property type="match status" value="1"/>
</dbReference>
<evidence type="ECO:0000313" key="9">
    <source>
        <dbReference type="EMBL" id="MBS4182107.1"/>
    </source>
</evidence>
<dbReference type="PANTHER" id="PTHR21666:SF288">
    <property type="entry name" value="CELL DIVISION PROTEIN YTFB"/>
    <property type="match status" value="1"/>
</dbReference>
<dbReference type="GO" id="GO:0046872">
    <property type="term" value="F:metal ion binding"/>
    <property type="evidence" value="ECO:0007669"/>
    <property type="project" value="UniProtKB-KW"/>
</dbReference>
<dbReference type="EMBL" id="JAGYPE010000002">
    <property type="protein sequence ID" value="MBS4182107.1"/>
    <property type="molecule type" value="Genomic_DNA"/>
</dbReference>
<dbReference type="InterPro" id="IPR011055">
    <property type="entry name" value="Dup_hybrid_motif"/>
</dbReference>